<keyword evidence="1" id="KW-0812">Transmembrane</keyword>
<reference evidence="2" key="1">
    <citation type="submission" date="2018-05" db="EMBL/GenBank/DDBJ databases">
        <authorList>
            <person name="Lanie J.A."/>
            <person name="Ng W.-L."/>
            <person name="Kazmierczak K.M."/>
            <person name="Andrzejewski T.M."/>
            <person name="Davidsen T.M."/>
            <person name="Wayne K.J."/>
            <person name="Tettelin H."/>
            <person name="Glass J.I."/>
            <person name="Rusch D."/>
            <person name="Podicherti R."/>
            <person name="Tsui H.-C.T."/>
            <person name="Winkler M.E."/>
        </authorList>
    </citation>
    <scope>NUCLEOTIDE SEQUENCE</scope>
</reference>
<dbReference type="EMBL" id="UINC01023243">
    <property type="protein sequence ID" value="SVA94515.1"/>
    <property type="molecule type" value="Genomic_DNA"/>
</dbReference>
<feature type="transmembrane region" description="Helical" evidence="1">
    <location>
        <begin position="20"/>
        <end position="39"/>
    </location>
</feature>
<keyword evidence="1" id="KW-0472">Membrane</keyword>
<proteinExistence type="predicted"/>
<name>A0A381ZYX3_9ZZZZ</name>
<protein>
    <recommendedName>
        <fullName evidence="3">GH18 domain-containing protein</fullName>
    </recommendedName>
</protein>
<feature type="non-terminal residue" evidence="2">
    <location>
        <position position="284"/>
    </location>
</feature>
<gene>
    <name evidence="2" type="ORF">METZ01_LOCUS147369</name>
</gene>
<dbReference type="AlphaFoldDB" id="A0A381ZYX3"/>
<evidence type="ECO:0000313" key="2">
    <source>
        <dbReference type="EMBL" id="SVA94515.1"/>
    </source>
</evidence>
<sequence>VDLRRFGEAVASPLVRHRVAAGLTLVAVGLVATVAAVATSAGPEFLLPRVSARPLSAVPAQLMVDPPVDRSVESYTGLGAWVDSFDADPSYSRRVPTVRAADVIEMASHGVDTLFLQAARTDDRSGLATSDPWMLADFLLHGHRNGVNVVAWYLPMWAPDGQDLDRLLALHRFEVLGHRFDGLAVDIEWNGGDLQPPERTARLVDLTVGLREATVGDPLGAIVMPPLLTDEINPDFWPGFPWSALADHFDVWLPMSYWSFRTEEHSDPRYYSAESIRMLRDNLG</sequence>
<accession>A0A381ZYX3</accession>
<feature type="non-terminal residue" evidence="2">
    <location>
        <position position="1"/>
    </location>
</feature>
<organism evidence="2">
    <name type="scientific">marine metagenome</name>
    <dbReference type="NCBI Taxonomy" id="408172"/>
    <lineage>
        <taxon>unclassified sequences</taxon>
        <taxon>metagenomes</taxon>
        <taxon>ecological metagenomes</taxon>
    </lineage>
</organism>
<evidence type="ECO:0000256" key="1">
    <source>
        <dbReference type="SAM" id="Phobius"/>
    </source>
</evidence>
<keyword evidence="1" id="KW-1133">Transmembrane helix</keyword>
<evidence type="ECO:0008006" key="3">
    <source>
        <dbReference type="Google" id="ProtNLM"/>
    </source>
</evidence>